<proteinExistence type="predicted"/>
<reference evidence="2" key="1">
    <citation type="submission" date="2017-03" db="EMBL/GenBank/DDBJ databases">
        <title>Phytopthora megakarya and P. palmivora, two closely related causual agents of cacao black pod achieved similar genome size and gene model numbers by different mechanisms.</title>
        <authorList>
            <person name="Ali S."/>
            <person name="Shao J."/>
            <person name="Larry D.J."/>
            <person name="Kronmiller B."/>
            <person name="Shen D."/>
            <person name="Strem M.D."/>
            <person name="Melnick R.L."/>
            <person name="Guiltinan M.J."/>
            <person name="Tyler B.M."/>
            <person name="Meinhardt L.W."/>
            <person name="Bailey B.A."/>
        </authorList>
    </citation>
    <scope>NUCLEOTIDE SEQUENCE [LARGE SCALE GENOMIC DNA]</scope>
    <source>
        <strain evidence="2">zdho120</strain>
    </source>
</reference>
<accession>A0A225VR85</accession>
<sequence length="36" mass="4538">MSRRRTIQRQRLLQKFCLRTTFWKTLRGLTRSWLVT</sequence>
<gene>
    <name evidence="1" type="ORF">PHMEG_00019738</name>
</gene>
<name>A0A225VR85_9STRA</name>
<dbReference type="Proteomes" id="UP000198211">
    <property type="component" value="Unassembled WGS sequence"/>
</dbReference>
<organism evidence="1 2">
    <name type="scientific">Phytophthora megakarya</name>
    <dbReference type="NCBI Taxonomy" id="4795"/>
    <lineage>
        <taxon>Eukaryota</taxon>
        <taxon>Sar</taxon>
        <taxon>Stramenopiles</taxon>
        <taxon>Oomycota</taxon>
        <taxon>Peronosporomycetes</taxon>
        <taxon>Peronosporales</taxon>
        <taxon>Peronosporaceae</taxon>
        <taxon>Phytophthora</taxon>
    </lineage>
</organism>
<evidence type="ECO:0000313" key="2">
    <source>
        <dbReference type="Proteomes" id="UP000198211"/>
    </source>
</evidence>
<protein>
    <submittedName>
        <fullName evidence="1">Uncharacterized protein</fullName>
    </submittedName>
</protein>
<evidence type="ECO:0000313" key="1">
    <source>
        <dbReference type="EMBL" id="OWZ07825.1"/>
    </source>
</evidence>
<keyword evidence="2" id="KW-1185">Reference proteome</keyword>
<comment type="caution">
    <text evidence="1">The sequence shown here is derived from an EMBL/GenBank/DDBJ whole genome shotgun (WGS) entry which is preliminary data.</text>
</comment>
<dbReference type="AlphaFoldDB" id="A0A225VR85"/>
<feature type="non-terminal residue" evidence="1">
    <location>
        <position position="1"/>
    </location>
</feature>
<dbReference type="EMBL" id="NBNE01003387">
    <property type="protein sequence ID" value="OWZ07825.1"/>
    <property type="molecule type" value="Genomic_DNA"/>
</dbReference>